<feature type="domain" description="HTH marR-type" evidence="4">
    <location>
        <begin position="1"/>
        <end position="150"/>
    </location>
</feature>
<organism evidence="5 6">
    <name type="scientific">Pseudochelatococcus lubricantis</name>
    <dbReference type="NCBI Taxonomy" id="1538102"/>
    <lineage>
        <taxon>Bacteria</taxon>
        <taxon>Pseudomonadati</taxon>
        <taxon>Pseudomonadota</taxon>
        <taxon>Alphaproteobacteria</taxon>
        <taxon>Hyphomicrobiales</taxon>
        <taxon>Chelatococcaceae</taxon>
        <taxon>Pseudochelatococcus</taxon>
    </lineage>
</organism>
<dbReference type="GO" id="GO:0003677">
    <property type="term" value="F:DNA binding"/>
    <property type="evidence" value="ECO:0007669"/>
    <property type="project" value="UniProtKB-KW"/>
</dbReference>
<dbReference type="Pfam" id="PF01047">
    <property type="entry name" value="MarR"/>
    <property type="match status" value="1"/>
</dbReference>
<dbReference type="PROSITE" id="PS50995">
    <property type="entry name" value="HTH_MARR_2"/>
    <property type="match status" value="1"/>
</dbReference>
<keyword evidence="3" id="KW-0804">Transcription</keyword>
<dbReference type="Gene3D" id="1.10.10.10">
    <property type="entry name" value="Winged helix-like DNA-binding domain superfamily/Winged helix DNA-binding domain"/>
    <property type="match status" value="1"/>
</dbReference>
<evidence type="ECO:0000313" key="6">
    <source>
        <dbReference type="Proteomes" id="UP001429580"/>
    </source>
</evidence>
<dbReference type="SMART" id="SM00347">
    <property type="entry name" value="HTH_MARR"/>
    <property type="match status" value="1"/>
</dbReference>
<dbReference type="PANTHER" id="PTHR42756:SF1">
    <property type="entry name" value="TRANSCRIPTIONAL REPRESSOR OF EMRAB OPERON"/>
    <property type="match status" value="1"/>
</dbReference>
<comment type="caution">
    <text evidence="5">The sequence shown here is derived from an EMBL/GenBank/DDBJ whole genome shotgun (WGS) entry which is preliminary data.</text>
</comment>
<dbReference type="Proteomes" id="UP001429580">
    <property type="component" value="Unassembled WGS sequence"/>
</dbReference>
<accession>A0ABX0V6Z7</accession>
<sequence>MSNALPLPDEIRKDFRKTDWPFYWIVRVSAVYTQVMEGVLKPIDLDMPAWRVLMSLHEGQSLSISEIADFCVIRLNTTTKIIQRMTTEGLVERHQSRSDGRVTEVRITEKGEQARRLAWAEAERIFSAGFEAIDPAEIEAMNATLHRAFANLRRLRETVDD</sequence>
<keyword evidence="6" id="KW-1185">Reference proteome</keyword>
<dbReference type="PANTHER" id="PTHR42756">
    <property type="entry name" value="TRANSCRIPTIONAL REGULATOR, MARR"/>
    <property type="match status" value="1"/>
</dbReference>
<dbReference type="EMBL" id="JAASQI010000006">
    <property type="protein sequence ID" value="NIJ58881.1"/>
    <property type="molecule type" value="Genomic_DNA"/>
</dbReference>
<dbReference type="InterPro" id="IPR000835">
    <property type="entry name" value="HTH_MarR-typ"/>
</dbReference>
<protein>
    <submittedName>
        <fullName evidence="5">DNA-binding MarR family transcriptional regulator</fullName>
    </submittedName>
</protein>
<dbReference type="InterPro" id="IPR036388">
    <property type="entry name" value="WH-like_DNA-bd_sf"/>
</dbReference>
<keyword evidence="1" id="KW-0805">Transcription regulation</keyword>
<dbReference type="SUPFAM" id="SSF46785">
    <property type="entry name" value="Winged helix' DNA-binding domain"/>
    <property type="match status" value="1"/>
</dbReference>
<evidence type="ECO:0000256" key="2">
    <source>
        <dbReference type="ARBA" id="ARBA00023125"/>
    </source>
</evidence>
<name>A0ABX0V6Z7_9HYPH</name>
<gene>
    <name evidence="5" type="ORF">FHS82_002736</name>
</gene>
<evidence type="ECO:0000256" key="3">
    <source>
        <dbReference type="ARBA" id="ARBA00023163"/>
    </source>
</evidence>
<evidence type="ECO:0000313" key="5">
    <source>
        <dbReference type="EMBL" id="NIJ58881.1"/>
    </source>
</evidence>
<evidence type="ECO:0000259" key="4">
    <source>
        <dbReference type="PROSITE" id="PS50995"/>
    </source>
</evidence>
<reference evidence="5 6" key="1">
    <citation type="submission" date="2020-03" db="EMBL/GenBank/DDBJ databases">
        <title>Genomic Encyclopedia of Type Strains, Phase IV (KMG-IV): sequencing the most valuable type-strain genomes for metagenomic binning, comparative biology and taxonomic classification.</title>
        <authorList>
            <person name="Goeker M."/>
        </authorList>
    </citation>
    <scope>NUCLEOTIDE SEQUENCE [LARGE SCALE GENOMIC DNA]</scope>
    <source>
        <strain evidence="5 6">DSM 103870</strain>
    </source>
</reference>
<proteinExistence type="predicted"/>
<dbReference type="InterPro" id="IPR036390">
    <property type="entry name" value="WH_DNA-bd_sf"/>
</dbReference>
<evidence type="ECO:0000256" key="1">
    <source>
        <dbReference type="ARBA" id="ARBA00023015"/>
    </source>
</evidence>
<keyword evidence="2 5" id="KW-0238">DNA-binding</keyword>
<dbReference type="RefSeq" id="WP_166953697.1">
    <property type="nucleotide sequence ID" value="NZ_JAASQI010000006.1"/>
</dbReference>